<dbReference type="AlphaFoldDB" id="A0A2N5NZ21"/>
<accession>A0A2N5NZ21</accession>
<organism evidence="4 5">
    <name type="scientific">Mediterraneibacter gnavus</name>
    <name type="common">Ruminococcus gnavus</name>
    <dbReference type="NCBI Taxonomy" id="33038"/>
    <lineage>
        <taxon>Bacteria</taxon>
        <taxon>Bacillati</taxon>
        <taxon>Bacillota</taxon>
        <taxon>Clostridia</taxon>
        <taxon>Lachnospirales</taxon>
        <taxon>Lachnospiraceae</taxon>
        <taxon>Mediterraneibacter</taxon>
    </lineage>
</organism>
<dbReference type="Proteomes" id="UP001211731">
    <property type="component" value="Unassembled WGS sequence"/>
</dbReference>
<gene>
    <name evidence="4" type="ORF">DW270_11135</name>
    <name evidence="3" type="ORF">PNU63_00635</name>
</gene>
<dbReference type="RefSeq" id="WP_009243954.1">
    <property type="nucleotide sequence ID" value="NZ_BAABSA010000001.1"/>
</dbReference>
<feature type="transmembrane region" description="Helical" evidence="2">
    <location>
        <begin position="190"/>
        <end position="207"/>
    </location>
</feature>
<protein>
    <submittedName>
        <fullName evidence="4">Uncharacterized protein</fullName>
    </submittedName>
</protein>
<dbReference type="EMBL" id="QRIA01000014">
    <property type="protein sequence ID" value="RHG17582.1"/>
    <property type="molecule type" value="Genomic_DNA"/>
</dbReference>
<proteinExistence type="predicted"/>
<feature type="transmembrane region" description="Helical" evidence="2">
    <location>
        <begin position="247"/>
        <end position="268"/>
    </location>
</feature>
<feature type="transmembrane region" description="Helical" evidence="2">
    <location>
        <begin position="52"/>
        <end position="78"/>
    </location>
</feature>
<feature type="region of interest" description="Disordered" evidence="1">
    <location>
        <begin position="359"/>
        <end position="390"/>
    </location>
</feature>
<evidence type="ECO:0000256" key="2">
    <source>
        <dbReference type="SAM" id="Phobius"/>
    </source>
</evidence>
<evidence type="ECO:0000313" key="3">
    <source>
        <dbReference type="EMBL" id="MDB8737311.1"/>
    </source>
</evidence>
<dbReference type="Proteomes" id="UP000285697">
    <property type="component" value="Unassembled WGS sequence"/>
</dbReference>
<feature type="transmembrane region" description="Helical" evidence="2">
    <location>
        <begin position="20"/>
        <end position="40"/>
    </location>
</feature>
<evidence type="ECO:0000313" key="4">
    <source>
        <dbReference type="EMBL" id="RHG17582.1"/>
    </source>
</evidence>
<reference evidence="3" key="2">
    <citation type="submission" date="2023-01" db="EMBL/GenBank/DDBJ databases">
        <title>Human gut microbiome strain richness.</title>
        <authorList>
            <person name="Chen-Liaw A."/>
        </authorList>
    </citation>
    <scope>NUCLEOTIDE SEQUENCE</scope>
    <source>
        <strain evidence="3">1001217st1_A9_1001217B_191108</strain>
    </source>
</reference>
<reference evidence="4 5" key="1">
    <citation type="submission" date="2018-08" db="EMBL/GenBank/DDBJ databases">
        <title>A genome reference for cultivated species of the human gut microbiota.</title>
        <authorList>
            <person name="Zou Y."/>
            <person name="Xue W."/>
            <person name="Luo G."/>
        </authorList>
    </citation>
    <scope>NUCLEOTIDE SEQUENCE [LARGE SCALE GENOMIC DNA]</scope>
    <source>
        <strain evidence="4 5">AM22-7AC</strain>
    </source>
</reference>
<keyword evidence="2" id="KW-0472">Membrane</keyword>
<feature type="transmembrane region" description="Helical" evidence="2">
    <location>
        <begin position="111"/>
        <end position="129"/>
    </location>
</feature>
<keyword evidence="2" id="KW-0812">Transmembrane</keyword>
<feature type="transmembrane region" description="Helical" evidence="2">
    <location>
        <begin position="219"/>
        <end position="240"/>
    </location>
</feature>
<feature type="transmembrane region" description="Helical" evidence="2">
    <location>
        <begin position="84"/>
        <end position="104"/>
    </location>
</feature>
<name>A0A2N5NZ21_MEDGN</name>
<comment type="caution">
    <text evidence="4">The sequence shown here is derived from an EMBL/GenBank/DDBJ whole genome shotgun (WGS) entry which is preliminary data.</text>
</comment>
<dbReference type="EMBL" id="JAQMLR010000001">
    <property type="protein sequence ID" value="MDB8737311.1"/>
    <property type="molecule type" value="Genomic_DNA"/>
</dbReference>
<sequence>MSTLLVWKDQIEKIYARYSFYIVKILQFVLGLCVFGLINSNIGFMKALSSTVCTVGLAAVTAFLPVGMLALVAALLVLVHLYALSLPVAGLCLAIFLVMYIFYVRFTPKKSWLMVVAAVAVALKVPYVIPVVFGLLGAPSFAVSMMLGTIVYYMLHTVKLTASAFQSGGVKELLDGIMVFTKQILANKEMWMMVVVLLLAMMVVYGVRTRGISHAWKTASVAGAIVAAVLQVSGCMTLDVSFQASFILLDLVVTVAAGLIAEFFFLSVDYSRTETLQFEDDEYYYYVKAVPKVGVTLPEKQVKHITEPHEEQPKEAKAAVNLKPEPMVQETVAIDTSQIQEADLEKNVDELLLTQSLNEELRQNQNEPEDDLSLTKSLGDLWTKKPGSGE</sequence>
<evidence type="ECO:0000256" key="1">
    <source>
        <dbReference type="SAM" id="MobiDB-lite"/>
    </source>
</evidence>
<evidence type="ECO:0000313" key="5">
    <source>
        <dbReference type="Proteomes" id="UP000285697"/>
    </source>
</evidence>
<keyword evidence="2" id="KW-1133">Transmembrane helix</keyword>